<reference evidence="1 2" key="1">
    <citation type="submission" date="2019-12" db="EMBL/GenBank/DDBJ databases">
        <title>Novel species isolated from a subtropical stream in China.</title>
        <authorList>
            <person name="Lu H."/>
        </authorList>
    </citation>
    <scope>NUCLEOTIDE SEQUENCE [LARGE SCALE GENOMIC DNA]</scope>
    <source>
        <strain evidence="1 2">FT109W</strain>
    </source>
</reference>
<sequence length="365" mass="41699">MTTTLCLNTYAPNIKNARVLNRIKDVLDWCGHLLLRKKKPRSIHHSEIRKVFGNASKPLGRWLYSNLLMQTGDYAAGHHSYSYALNEGGYERLRNMVGLSTVTSAEIAMELYGPIIRGELTPVYTDKGGRRYHPIQNIRRDDKKVVFSGWWDYDIDSCAATLVHQYARQHYRWVNPETTEEPFPAVARFVEEKASVRQRLATVAGIPLEKAKELSQSLLFLAPLTPHHRCSIFSLLGDDRIRLQRLKQDTFVKQLIVDLKKMWHYAMGGDQRERGLRQFAGVGVASPPDSKSKYRQAIFIALERKVMDVIHDWFGTEQFPGVLMHDGFISRRDVDTHALESYLLDTTGYEIRLKKELLGLAGAGA</sequence>
<proteinExistence type="predicted"/>
<organism evidence="1 2">
    <name type="scientific">Duganella margarita</name>
    <dbReference type="NCBI Taxonomy" id="2692170"/>
    <lineage>
        <taxon>Bacteria</taxon>
        <taxon>Pseudomonadati</taxon>
        <taxon>Pseudomonadota</taxon>
        <taxon>Betaproteobacteria</taxon>
        <taxon>Burkholderiales</taxon>
        <taxon>Oxalobacteraceae</taxon>
        <taxon>Telluria group</taxon>
        <taxon>Duganella</taxon>
    </lineage>
</organism>
<evidence type="ECO:0000313" key="1">
    <source>
        <dbReference type="EMBL" id="MYN39176.1"/>
    </source>
</evidence>
<dbReference type="RefSeq" id="WP_161044293.1">
    <property type="nucleotide sequence ID" value="NZ_WWCS01000004.1"/>
</dbReference>
<evidence type="ECO:0000313" key="2">
    <source>
        <dbReference type="Proteomes" id="UP000466332"/>
    </source>
</evidence>
<dbReference type="Proteomes" id="UP000466332">
    <property type="component" value="Unassembled WGS sequence"/>
</dbReference>
<name>A0ABW9WDY7_9BURK</name>
<comment type="caution">
    <text evidence="1">The sequence shown here is derived from an EMBL/GenBank/DDBJ whole genome shotgun (WGS) entry which is preliminary data.</text>
</comment>
<accession>A0ABW9WDY7</accession>
<keyword evidence="2" id="KW-1185">Reference proteome</keyword>
<gene>
    <name evidence="1" type="ORF">GTP55_07310</name>
</gene>
<protein>
    <submittedName>
        <fullName evidence="1">Uncharacterized protein</fullName>
    </submittedName>
</protein>
<dbReference type="EMBL" id="WWCS01000004">
    <property type="protein sequence ID" value="MYN39176.1"/>
    <property type="molecule type" value="Genomic_DNA"/>
</dbReference>